<dbReference type="InterPro" id="IPR043504">
    <property type="entry name" value="Peptidase_S1_PA_chymotrypsin"/>
</dbReference>
<evidence type="ECO:0000313" key="3">
    <source>
        <dbReference type="Proteomes" id="UP000070529"/>
    </source>
</evidence>
<organism evidence="2 3">
    <name type="scientific">Enterovibrio coralii</name>
    <dbReference type="NCBI Taxonomy" id="294935"/>
    <lineage>
        <taxon>Bacteria</taxon>
        <taxon>Pseudomonadati</taxon>
        <taxon>Pseudomonadota</taxon>
        <taxon>Gammaproteobacteria</taxon>
        <taxon>Vibrionales</taxon>
        <taxon>Vibrionaceae</taxon>
        <taxon>Enterovibrio</taxon>
    </lineage>
</organism>
<feature type="non-terminal residue" evidence="2">
    <location>
        <position position="227"/>
    </location>
</feature>
<comment type="caution">
    <text evidence="2">The sequence shown here is derived from an EMBL/GenBank/DDBJ whole genome shotgun (WGS) entry which is preliminary data.</text>
</comment>
<reference evidence="2 3" key="1">
    <citation type="submission" date="2015-11" db="EMBL/GenBank/DDBJ databases">
        <title>Genomic Taxonomy of the Vibrionaceae.</title>
        <authorList>
            <person name="Gomez-Gil B."/>
            <person name="Enciso-Ibarra J."/>
        </authorList>
    </citation>
    <scope>NUCLEOTIDE SEQUENCE [LARGE SCALE GENOMIC DNA]</scope>
    <source>
        <strain evidence="2 3">CAIM 912</strain>
    </source>
</reference>
<dbReference type="EMBL" id="LNTY01000033">
    <property type="protein sequence ID" value="KXF81815.1"/>
    <property type="molecule type" value="Genomic_DNA"/>
</dbReference>
<evidence type="ECO:0008006" key="4">
    <source>
        <dbReference type="Google" id="ProtNLM"/>
    </source>
</evidence>
<dbReference type="AlphaFoldDB" id="A0A135I8P1"/>
<gene>
    <name evidence="2" type="ORF">ATN88_20130</name>
</gene>
<protein>
    <recommendedName>
        <fullName evidence="4">Serine protease</fullName>
    </recommendedName>
</protein>
<keyword evidence="3" id="KW-1185">Reference proteome</keyword>
<name>A0A135I8P1_9GAMM</name>
<dbReference type="SUPFAM" id="SSF50494">
    <property type="entry name" value="Trypsin-like serine proteases"/>
    <property type="match status" value="1"/>
</dbReference>
<dbReference type="RefSeq" id="WP_198158367.1">
    <property type="nucleotide sequence ID" value="NZ_LNTY01000033.1"/>
</dbReference>
<keyword evidence="1" id="KW-0732">Signal</keyword>
<dbReference type="Proteomes" id="UP000070529">
    <property type="component" value="Unassembled WGS sequence"/>
</dbReference>
<evidence type="ECO:0000256" key="1">
    <source>
        <dbReference type="SAM" id="SignalP"/>
    </source>
</evidence>
<feature type="signal peptide" evidence="1">
    <location>
        <begin position="1"/>
        <end position="19"/>
    </location>
</feature>
<proteinExistence type="predicted"/>
<feature type="chain" id="PRO_5007465772" description="Serine protease" evidence="1">
    <location>
        <begin position="20"/>
        <end position="227"/>
    </location>
</feature>
<dbReference type="STRING" id="294935.ATN88_20130"/>
<accession>A0A135I8P1</accession>
<sequence>MRLYLMAFIFSIFSTTALSSDVLISTDNQFGQGFFYSHQNDCFVITPAHVVSNAKKINLLTPDRKKHIAKIEHIFEEDLAILKVESTSKPCGDINHQPINDLDTILTVVNNGEIFSMLEDASLMRSPIDIVAVNHNEIIEIKASDSNRGLKQGYSGSVLYIANSISGILTEVDDGHGYILRFNHILKLIEGHFGLQKDKPPHKNNVRKTFNDNITKGQSTNYKINLT</sequence>
<dbReference type="InterPro" id="IPR009003">
    <property type="entry name" value="Peptidase_S1_PA"/>
</dbReference>
<dbReference type="Gene3D" id="2.40.10.10">
    <property type="entry name" value="Trypsin-like serine proteases"/>
    <property type="match status" value="1"/>
</dbReference>
<dbReference type="Pfam" id="PF13365">
    <property type="entry name" value="Trypsin_2"/>
    <property type="match status" value="1"/>
</dbReference>
<evidence type="ECO:0000313" key="2">
    <source>
        <dbReference type="EMBL" id="KXF81815.1"/>
    </source>
</evidence>